<dbReference type="Pfam" id="PF00015">
    <property type="entry name" value="MCPsignal"/>
    <property type="match status" value="1"/>
</dbReference>
<feature type="transmembrane region" description="Helical" evidence="4">
    <location>
        <begin position="196"/>
        <end position="214"/>
    </location>
</feature>
<name>A0ABU5VXC2_9BACT</name>
<gene>
    <name evidence="6" type="ORF">SHI21_15920</name>
</gene>
<dbReference type="EMBL" id="JAYGJQ010000002">
    <property type="protein sequence ID" value="MEA9357718.1"/>
    <property type="molecule type" value="Genomic_DNA"/>
</dbReference>
<accession>A0ABU5VXC2</accession>
<dbReference type="Gene3D" id="1.10.287.950">
    <property type="entry name" value="Methyl-accepting chemotaxis protein"/>
    <property type="match status" value="1"/>
</dbReference>
<keyword evidence="4" id="KW-0812">Transmembrane</keyword>
<evidence type="ECO:0000259" key="5">
    <source>
        <dbReference type="PROSITE" id="PS50111"/>
    </source>
</evidence>
<dbReference type="PROSITE" id="PS50111">
    <property type="entry name" value="CHEMOTAXIS_TRANSDUC_2"/>
    <property type="match status" value="1"/>
</dbReference>
<keyword evidence="1" id="KW-0145">Chemotaxis</keyword>
<comment type="caution">
    <text evidence="6">The sequence shown here is derived from an EMBL/GenBank/DDBJ whole genome shotgun (WGS) entry which is preliminary data.</text>
</comment>
<dbReference type="SUPFAM" id="SSF58104">
    <property type="entry name" value="Methyl-accepting chemotaxis protein (MCP) signaling domain"/>
    <property type="match status" value="1"/>
</dbReference>
<keyword evidence="4" id="KW-0472">Membrane</keyword>
<comment type="similarity">
    <text evidence="2">Belongs to the methyl-accepting chemotaxis (MCP) protein family.</text>
</comment>
<feature type="domain" description="Methyl-accepting transducer" evidence="5">
    <location>
        <begin position="232"/>
        <end position="504"/>
    </location>
</feature>
<protein>
    <submittedName>
        <fullName evidence="6">Methyl-accepting chemotaxis protein</fullName>
    </submittedName>
</protein>
<evidence type="ECO:0000256" key="3">
    <source>
        <dbReference type="PROSITE-ProRule" id="PRU00284"/>
    </source>
</evidence>
<keyword evidence="3" id="KW-0807">Transducer</keyword>
<evidence type="ECO:0000313" key="6">
    <source>
        <dbReference type="EMBL" id="MEA9357718.1"/>
    </source>
</evidence>
<proteinExistence type="inferred from homology"/>
<dbReference type="PANTHER" id="PTHR43531">
    <property type="entry name" value="PROTEIN ICFG"/>
    <property type="match status" value="1"/>
</dbReference>
<sequence length="526" mass="57365">MFEKRSLNWKMRAAFCVSALCLAVVGFFSYQGLQEVKEKYEHVSNINLPNAIYLEELKGISDKAMSLMIQSTLEGNDEKEIKRLAGRFEDTMKQFNAVVADYEKAPFVEGEGPLRDKMMATWKLVNADIAKGRELALLKKPEERHLFQKFYMSTEVKDARFKFYKDLGELLEFQKTEAVKWVDSAKASSAKAEKTIIVLGIVGFIFSIATGFLFSRAISSTLNRIAEVLADGANEIAQTSSQVAGSSETLSSAVSQQAAAVQETSVSVEELTAMVKKSSDNCHSSALFSSESRDTVIEGKRAVEEMIRSVDEVSVGNDQIMQSVEEGNRKIAEISSVIADIAAKTKVINDIVFQTKLLSFNASVEAARAGENGKGFAVVAEEVGNLAQMSGRSAGEISAIVEESIRKVDQIVADNKANVERFVLIAKGKVQKSQDVASKCGTMFDQVVDSTSKVNVLIDEISRASTEQSKGIQEITNAMGQIDVATNENSSVTHSVAKAAKDLSDRADVLKEMSSELYQTVHGKAA</sequence>
<keyword evidence="4" id="KW-1133">Transmembrane helix</keyword>
<evidence type="ECO:0000256" key="1">
    <source>
        <dbReference type="ARBA" id="ARBA00022500"/>
    </source>
</evidence>
<dbReference type="Proteomes" id="UP001302274">
    <property type="component" value="Unassembled WGS sequence"/>
</dbReference>
<evidence type="ECO:0000256" key="4">
    <source>
        <dbReference type="SAM" id="Phobius"/>
    </source>
</evidence>
<dbReference type="InterPro" id="IPR051310">
    <property type="entry name" value="MCP_chemotaxis"/>
</dbReference>
<dbReference type="PANTHER" id="PTHR43531:SF11">
    <property type="entry name" value="METHYL-ACCEPTING CHEMOTAXIS PROTEIN 3"/>
    <property type="match status" value="1"/>
</dbReference>
<reference evidence="6 7" key="1">
    <citation type="submission" date="2023-11" db="EMBL/GenBank/DDBJ databases">
        <title>A Novel Polar Bacteriovorax (B. antarcticus) Isolated from the Biocrust in Antarctica.</title>
        <authorList>
            <person name="Mun W."/>
            <person name="Choi S.Y."/>
            <person name="Mitchell R.J."/>
        </authorList>
    </citation>
    <scope>NUCLEOTIDE SEQUENCE [LARGE SCALE GENOMIC DNA]</scope>
    <source>
        <strain evidence="6 7">PP10</strain>
    </source>
</reference>
<keyword evidence="7" id="KW-1185">Reference proteome</keyword>
<dbReference type="Pfam" id="PF12729">
    <property type="entry name" value="4HB_MCP_1"/>
    <property type="match status" value="1"/>
</dbReference>
<dbReference type="SMART" id="SM00283">
    <property type="entry name" value="MA"/>
    <property type="match status" value="1"/>
</dbReference>
<dbReference type="InterPro" id="IPR004089">
    <property type="entry name" value="MCPsignal_dom"/>
</dbReference>
<dbReference type="RefSeq" id="WP_323577852.1">
    <property type="nucleotide sequence ID" value="NZ_JAYGJQ010000002.1"/>
</dbReference>
<organism evidence="6 7">
    <name type="scientific">Bacteriovorax antarcticus</name>
    <dbReference type="NCBI Taxonomy" id="3088717"/>
    <lineage>
        <taxon>Bacteria</taxon>
        <taxon>Pseudomonadati</taxon>
        <taxon>Bdellovibrionota</taxon>
        <taxon>Bacteriovoracia</taxon>
        <taxon>Bacteriovoracales</taxon>
        <taxon>Bacteriovoracaceae</taxon>
        <taxon>Bacteriovorax</taxon>
    </lineage>
</organism>
<evidence type="ECO:0000313" key="7">
    <source>
        <dbReference type="Proteomes" id="UP001302274"/>
    </source>
</evidence>
<dbReference type="InterPro" id="IPR024478">
    <property type="entry name" value="HlyB_4HB_MCP"/>
</dbReference>
<evidence type="ECO:0000256" key="2">
    <source>
        <dbReference type="ARBA" id="ARBA00029447"/>
    </source>
</evidence>